<dbReference type="InterPro" id="IPR051006">
    <property type="entry name" value="TCR_variable_domain"/>
</dbReference>
<evidence type="ECO:0000256" key="3">
    <source>
        <dbReference type="ARBA" id="ARBA00023130"/>
    </source>
</evidence>
<evidence type="ECO:0000313" key="9">
    <source>
        <dbReference type="Ensembl" id="ENSSSUP00005009103.1"/>
    </source>
</evidence>
<keyword evidence="1 7" id="KW-0732">Signal</keyword>
<dbReference type="PROSITE" id="PS50835">
    <property type="entry name" value="IG_LIKE"/>
    <property type="match status" value="1"/>
</dbReference>
<dbReference type="SMART" id="SM00409">
    <property type="entry name" value="IG"/>
    <property type="match status" value="1"/>
</dbReference>
<keyword evidence="2" id="KW-0391">Immunity</keyword>
<dbReference type="AlphaFoldDB" id="A0A673TBA8"/>
<dbReference type="InterPro" id="IPR013783">
    <property type="entry name" value="Ig-like_fold"/>
</dbReference>
<organism evidence="9 10">
    <name type="scientific">Suricata suricatta</name>
    <name type="common">Meerkat</name>
    <dbReference type="NCBI Taxonomy" id="37032"/>
    <lineage>
        <taxon>Eukaryota</taxon>
        <taxon>Metazoa</taxon>
        <taxon>Chordata</taxon>
        <taxon>Craniata</taxon>
        <taxon>Vertebrata</taxon>
        <taxon>Euteleostomi</taxon>
        <taxon>Mammalia</taxon>
        <taxon>Eutheria</taxon>
        <taxon>Laurasiatheria</taxon>
        <taxon>Carnivora</taxon>
        <taxon>Feliformia</taxon>
        <taxon>Herpestidae</taxon>
        <taxon>Suricata</taxon>
    </lineage>
</organism>
<evidence type="ECO:0000313" key="10">
    <source>
        <dbReference type="Proteomes" id="UP000472268"/>
    </source>
</evidence>
<evidence type="ECO:0000256" key="4">
    <source>
        <dbReference type="ARBA" id="ARBA00023170"/>
    </source>
</evidence>
<dbReference type="Pfam" id="PF07686">
    <property type="entry name" value="V-set"/>
    <property type="match status" value="1"/>
</dbReference>
<dbReference type="SUPFAM" id="SSF48726">
    <property type="entry name" value="Immunoglobulin"/>
    <property type="match status" value="1"/>
</dbReference>
<dbReference type="InterPro" id="IPR007110">
    <property type="entry name" value="Ig-like_dom"/>
</dbReference>
<dbReference type="PANTHER" id="PTHR19343">
    <property type="entry name" value="T CELL RECEPTOR ALPHA VARIABLE 1-2"/>
    <property type="match status" value="1"/>
</dbReference>
<dbReference type="InterPro" id="IPR036179">
    <property type="entry name" value="Ig-like_dom_sf"/>
</dbReference>
<reference evidence="9" key="3">
    <citation type="submission" date="2025-09" db="UniProtKB">
        <authorList>
            <consortium name="Ensembl"/>
        </authorList>
    </citation>
    <scope>IDENTIFICATION</scope>
</reference>
<proteinExistence type="predicted"/>
<feature type="signal peptide" evidence="7">
    <location>
        <begin position="1"/>
        <end position="21"/>
    </location>
</feature>
<dbReference type="GO" id="GO:0042101">
    <property type="term" value="C:T cell receptor complex"/>
    <property type="evidence" value="ECO:0007669"/>
    <property type="project" value="UniProtKB-KW"/>
</dbReference>
<keyword evidence="10" id="KW-1185">Reference proteome</keyword>
<reference evidence="9 10" key="1">
    <citation type="submission" date="2019-05" db="EMBL/GenBank/DDBJ databases">
        <title>A Chromosome-scale Meerkat (S. suricatta) Genome Assembly.</title>
        <authorList>
            <person name="Dudchenko O."/>
            <person name="Lieberman Aiden E."/>
            <person name="Tung J."/>
            <person name="Barreiro L.B."/>
            <person name="Clutton-Brock T.H."/>
        </authorList>
    </citation>
    <scope>NUCLEOTIDE SEQUENCE [LARGE SCALE GENOMIC DNA]</scope>
</reference>
<dbReference type="InterPro" id="IPR013106">
    <property type="entry name" value="Ig_V-set"/>
</dbReference>
<reference evidence="9" key="2">
    <citation type="submission" date="2025-08" db="UniProtKB">
        <authorList>
            <consortium name="Ensembl"/>
        </authorList>
    </citation>
    <scope>IDENTIFICATION</scope>
</reference>
<keyword evidence="6" id="KW-1279">T cell receptor</keyword>
<dbReference type="OMA" id="RWEPEKS"/>
<dbReference type="SMART" id="SM00406">
    <property type="entry name" value="IGv"/>
    <property type="match status" value="1"/>
</dbReference>
<evidence type="ECO:0000256" key="2">
    <source>
        <dbReference type="ARBA" id="ARBA00022859"/>
    </source>
</evidence>
<dbReference type="GO" id="GO:0002250">
    <property type="term" value="P:adaptive immune response"/>
    <property type="evidence" value="ECO:0007669"/>
    <property type="project" value="UniProtKB-KW"/>
</dbReference>
<dbReference type="Ensembl" id="ENSSSUT00005010462.1">
    <property type="protein sequence ID" value="ENSSSUP00005009103.1"/>
    <property type="gene ID" value="ENSSSUG00005005886.1"/>
</dbReference>
<evidence type="ECO:0000256" key="6">
    <source>
        <dbReference type="ARBA" id="ARBA00043266"/>
    </source>
</evidence>
<dbReference type="GO" id="GO:0042605">
    <property type="term" value="F:peptide antigen binding"/>
    <property type="evidence" value="ECO:0007669"/>
    <property type="project" value="TreeGrafter"/>
</dbReference>
<evidence type="ECO:0000256" key="1">
    <source>
        <dbReference type="ARBA" id="ARBA00022729"/>
    </source>
</evidence>
<feature type="chain" id="PRO_5025681020" description="Ig-like domain-containing protein" evidence="7">
    <location>
        <begin position="22"/>
        <end position="164"/>
    </location>
</feature>
<sequence length="164" mass="18164">LSSLTVLLFLTFSLCTGLSRGEKVEQHHSTLSVQEGRSSVISCTYSDSTSDYFPWYKQEVGKGPQLIIAIRSNQDGRLECTLNSKERHSSLHIRASRQEDSATYLCAVEAYGVGQLSLSPTESLLNIGSTESFPFLETLTKNLSDDTCFCLLLRILWKCGISLS</sequence>
<dbReference type="Proteomes" id="UP000472268">
    <property type="component" value="Chromosome 9"/>
</dbReference>
<protein>
    <recommendedName>
        <fullName evidence="8">Ig-like domain-containing protein</fullName>
    </recommendedName>
</protein>
<evidence type="ECO:0000256" key="5">
    <source>
        <dbReference type="ARBA" id="ARBA00023319"/>
    </source>
</evidence>
<keyword evidence="4" id="KW-0675">Receptor</keyword>
<accession>A0A673TBA8</accession>
<keyword evidence="5" id="KW-0393">Immunoglobulin domain</keyword>
<keyword evidence="3" id="KW-1064">Adaptive immunity</keyword>
<evidence type="ECO:0000259" key="8">
    <source>
        <dbReference type="PROSITE" id="PS50835"/>
    </source>
</evidence>
<dbReference type="InterPro" id="IPR003599">
    <property type="entry name" value="Ig_sub"/>
</dbReference>
<dbReference type="Gene3D" id="2.60.40.10">
    <property type="entry name" value="Immunoglobulins"/>
    <property type="match status" value="1"/>
</dbReference>
<name>A0A673TBA8_SURSU</name>
<evidence type="ECO:0000256" key="7">
    <source>
        <dbReference type="SAM" id="SignalP"/>
    </source>
</evidence>
<dbReference type="PANTHER" id="PTHR19343:SF14">
    <property type="entry name" value="IG-LIKE DOMAIN-CONTAINING PROTEIN-RELATED"/>
    <property type="match status" value="1"/>
</dbReference>
<feature type="domain" description="Ig-like" evidence="8">
    <location>
        <begin position="22"/>
        <end position="119"/>
    </location>
</feature>